<organism evidence="15 16">
    <name type="scientific">Microcella humidisoli</name>
    <dbReference type="NCBI Taxonomy" id="2963406"/>
    <lineage>
        <taxon>Bacteria</taxon>
        <taxon>Bacillati</taxon>
        <taxon>Actinomycetota</taxon>
        <taxon>Actinomycetes</taxon>
        <taxon>Micrococcales</taxon>
        <taxon>Microbacteriaceae</taxon>
        <taxon>Microcella</taxon>
    </lineage>
</organism>
<comment type="pathway">
    <text evidence="2">Carbohydrate biosynthesis; gluconeogenesis.</text>
</comment>
<dbReference type="InterPro" id="IPR004644">
    <property type="entry name" value="Fe-S_L-Ser_mono"/>
</dbReference>
<evidence type="ECO:0000259" key="14">
    <source>
        <dbReference type="Pfam" id="PF03315"/>
    </source>
</evidence>
<feature type="domain" description="Serine dehydratase-like alpha subunit" evidence="13">
    <location>
        <begin position="232"/>
        <end position="497"/>
    </location>
</feature>
<dbReference type="InterPro" id="IPR029009">
    <property type="entry name" value="ASB_dom_sf"/>
</dbReference>
<evidence type="ECO:0000256" key="8">
    <source>
        <dbReference type="ARBA" id="ARBA00023004"/>
    </source>
</evidence>
<dbReference type="PANTHER" id="PTHR30182:SF1">
    <property type="entry name" value="L-SERINE DEHYDRATASE 1"/>
    <property type="match status" value="1"/>
</dbReference>
<keyword evidence="10 15" id="KW-0456">Lyase</keyword>
<comment type="catalytic activity">
    <reaction evidence="12">
        <text>L-serine = pyruvate + NH4(+)</text>
        <dbReference type="Rhea" id="RHEA:19169"/>
        <dbReference type="ChEBI" id="CHEBI:15361"/>
        <dbReference type="ChEBI" id="CHEBI:28938"/>
        <dbReference type="ChEBI" id="CHEBI:33384"/>
        <dbReference type="EC" id="4.3.1.17"/>
    </reaction>
</comment>
<keyword evidence="6" id="KW-0004">4Fe-4S</keyword>
<dbReference type="Pfam" id="PF03313">
    <property type="entry name" value="SDH_alpha"/>
    <property type="match status" value="1"/>
</dbReference>
<proteinExistence type="inferred from homology"/>
<evidence type="ECO:0000313" key="15">
    <source>
        <dbReference type="EMBL" id="UTT62957.1"/>
    </source>
</evidence>
<evidence type="ECO:0000259" key="13">
    <source>
        <dbReference type="Pfam" id="PF03313"/>
    </source>
</evidence>
<dbReference type="Gene3D" id="3.30.1330.90">
    <property type="entry name" value="D-3-phosphoglycerate dehydrogenase, domain 3"/>
    <property type="match status" value="1"/>
</dbReference>
<comment type="similarity">
    <text evidence="3">Belongs to the iron-sulfur dependent L-serine dehydratase family.</text>
</comment>
<evidence type="ECO:0000256" key="7">
    <source>
        <dbReference type="ARBA" id="ARBA00022723"/>
    </source>
</evidence>
<keyword evidence="8" id="KW-0408">Iron</keyword>
<evidence type="ECO:0000256" key="1">
    <source>
        <dbReference type="ARBA" id="ARBA00001966"/>
    </source>
</evidence>
<dbReference type="InterPro" id="IPR005130">
    <property type="entry name" value="Ser_deHydtase-like_asu"/>
</dbReference>
<evidence type="ECO:0000256" key="3">
    <source>
        <dbReference type="ARBA" id="ARBA00008636"/>
    </source>
</evidence>
<keyword evidence="16" id="KW-1185">Reference proteome</keyword>
<dbReference type="InterPro" id="IPR005131">
    <property type="entry name" value="Ser_deHydtase_bsu"/>
</dbReference>
<dbReference type="RefSeq" id="WP_255160090.1">
    <property type="nucleotide sequence ID" value="NZ_CP101497.1"/>
</dbReference>
<gene>
    <name evidence="15" type="ORF">NNL39_02290</name>
</gene>
<name>A0ABY5FYE3_9MICO</name>
<comment type="cofactor">
    <cofactor evidence="1">
        <name>[4Fe-4S] cluster</name>
        <dbReference type="ChEBI" id="CHEBI:49883"/>
    </cofactor>
</comment>
<protein>
    <recommendedName>
        <fullName evidence="4">L-serine ammonia-lyase</fullName>
        <ecNumber evidence="4">4.3.1.17</ecNumber>
    </recommendedName>
    <alternativeName>
        <fullName evidence="11">L-serine deaminase</fullName>
    </alternativeName>
</protein>
<reference evidence="15" key="1">
    <citation type="submission" date="2022-07" db="EMBL/GenBank/DDBJ databases">
        <title>Taxonomic analysis of Microcella humidisoli nov. sp., isolated from riverside soil.</title>
        <authorList>
            <person name="Molina K.M."/>
            <person name="Kim S.B."/>
        </authorList>
    </citation>
    <scope>NUCLEOTIDE SEQUENCE</scope>
    <source>
        <strain evidence="15">MMS21-STM10</strain>
    </source>
</reference>
<dbReference type="Pfam" id="PF03315">
    <property type="entry name" value="SDH_beta"/>
    <property type="match status" value="2"/>
</dbReference>
<dbReference type="NCBIfam" id="TIGR00720">
    <property type="entry name" value="sda_mono"/>
    <property type="match status" value="1"/>
</dbReference>
<evidence type="ECO:0000256" key="6">
    <source>
        <dbReference type="ARBA" id="ARBA00022485"/>
    </source>
</evidence>
<dbReference type="Proteomes" id="UP001060039">
    <property type="component" value="Chromosome"/>
</dbReference>
<dbReference type="InterPro" id="IPR051318">
    <property type="entry name" value="Fe-S_L-Ser"/>
</dbReference>
<keyword evidence="7" id="KW-0479">Metal-binding</keyword>
<evidence type="ECO:0000256" key="12">
    <source>
        <dbReference type="ARBA" id="ARBA00049406"/>
    </source>
</evidence>
<evidence type="ECO:0000256" key="11">
    <source>
        <dbReference type="ARBA" id="ARBA00041766"/>
    </source>
</evidence>
<evidence type="ECO:0000256" key="9">
    <source>
        <dbReference type="ARBA" id="ARBA00023014"/>
    </source>
</evidence>
<dbReference type="GO" id="GO:0003941">
    <property type="term" value="F:L-serine ammonia-lyase activity"/>
    <property type="evidence" value="ECO:0007669"/>
    <property type="project" value="UniProtKB-EC"/>
</dbReference>
<accession>A0ABY5FYE3</accession>
<dbReference type="EC" id="4.3.1.17" evidence="4"/>
<feature type="domain" description="Serine dehydratase beta chain" evidence="14">
    <location>
        <begin position="161"/>
        <end position="204"/>
    </location>
</feature>
<evidence type="ECO:0000256" key="5">
    <source>
        <dbReference type="ARBA" id="ARBA00022432"/>
    </source>
</evidence>
<sequence length="503" mass="51131">MSIPVALATPLAERAFISALDLFKVGIGPSSSHTVGPLRAASAFVDGLGDRLDQVASVECVLFGSLGSTGVGHGTPGAVLAGLSGLAVETVTRDDVERVVADADRGMLRLGGTHLITIVPTVDAVPGAVRATGATSAAEAPSSSDGAASGAAGAPTAAAWLRFAPRELKPRHPNALSLTARDATGAVLAEETYYSVGGGFVERDGDDAGEAGAVEVPYRFDTADELLRLCREHGLTIAQLARANEAAVRGEAATSAALRTIARAMDDCIDAGLSSTGILPGGLKVPRRAAAMADNLRALDAAAERDCSLEWLQAYAIAVNEENAAGGRVVTAPTNGAAGIIPAVMRHALDVIRVADADVAREEFLLVAAVMGGLIKSNASISGAEAGCQGEVGSAASMAAAGFAHLLGATNEQIENAAEIAMEHSLGLTCDPVAGLVQMPCIERNAIGAGKAVAAARMAMHGDGTHLISFDTVVQTMRQTGDDMSRKYKETSEGGLAVNYVEC</sequence>
<dbReference type="EMBL" id="CP101497">
    <property type="protein sequence ID" value="UTT62957.1"/>
    <property type="molecule type" value="Genomic_DNA"/>
</dbReference>
<keyword evidence="9" id="KW-0411">Iron-sulfur</keyword>
<dbReference type="SUPFAM" id="SSF143548">
    <property type="entry name" value="Serine metabolism enzymes domain"/>
    <property type="match status" value="2"/>
</dbReference>
<evidence type="ECO:0000256" key="2">
    <source>
        <dbReference type="ARBA" id="ARBA00004742"/>
    </source>
</evidence>
<evidence type="ECO:0000256" key="10">
    <source>
        <dbReference type="ARBA" id="ARBA00023239"/>
    </source>
</evidence>
<evidence type="ECO:0000256" key="4">
    <source>
        <dbReference type="ARBA" id="ARBA00012093"/>
    </source>
</evidence>
<feature type="domain" description="Serine dehydratase beta chain" evidence="14">
    <location>
        <begin position="18"/>
        <end position="121"/>
    </location>
</feature>
<dbReference type="PANTHER" id="PTHR30182">
    <property type="entry name" value="L-SERINE DEHYDRATASE"/>
    <property type="match status" value="1"/>
</dbReference>
<keyword evidence="5" id="KW-0312">Gluconeogenesis</keyword>
<evidence type="ECO:0000313" key="16">
    <source>
        <dbReference type="Proteomes" id="UP001060039"/>
    </source>
</evidence>